<organism evidence="2 3">
    <name type="scientific">Cinchona calisaya</name>
    <dbReference type="NCBI Taxonomy" id="153742"/>
    <lineage>
        <taxon>Eukaryota</taxon>
        <taxon>Viridiplantae</taxon>
        <taxon>Streptophyta</taxon>
        <taxon>Embryophyta</taxon>
        <taxon>Tracheophyta</taxon>
        <taxon>Spermatophyta</taxon>
        <taxon>Magnoliopsida</taxon>
        <taxon>eudicotyledons</taxon>
        <taxon>Gunneridae</taxon>
        <taxon>Pentapetalae</taxon>
        <taxon>asterids</taxon>
        <taxon>lamiids</taxon>
        <taxon>Gentianales</taxon>
        <taxon>Rubiaceae</taxon>
        <taxon>Cinchonoideae</taxon>
        <taxon>Cinchoneae</taxon>
        <taxon>Cinchona</taxon>
    </lineage>
</organism>
<evidence type="ECO:0000313" key="3">
    <source>
        <dbReference type="Proteomes" id="UP001630127"/>
    </source>
</evidence>
<protein>
    <submittedName>
        <fullName evidence="2">Uncharacterized protein</fullName>
    </submittedName>
</protein>
<evidence type="ECO:0000313" key="2">
    <source>
        <dbReference type="EMBL" id="KAL3503120.1"/>
    </source>
</evidence>
<proteinExistence type="predicted"/>
<sequence length="127" mass="14055">MALQKQKEEEKCIHKILESFKSPSQLLQVLEVAANLHPFILHTILSILEYNPSLCPKNTSESLHKFFSRCEENEEEGANMVILDKATRKVAFKNWVDDGGGPRGTRIEDKTPSVVGPVGDDCGASSS</sequence>
<accession>A0ABD2Y7X3</accession>
<reference evidence="2 3" key="1">
    <citation type="submission" date="2024-11" db="EMBL/GenBank/DDBJ databases">
        <title>A near-complete genome assembly of Cinchona calisaya.</title>
        <authorList>
            <person name="Lian D.C."/>
            <person name="Zhao X.W."/>
            <person name="Wei L."/>
        </authorList>
    </citation>
    <scope>NUCLEOTIDE SEQUENCE [LARGE SCALE GENOMIC DNA]</scope>
    <source>
        <tissue evidence="2">Nenye</tissue>
    </source>
</reference>
<feature type="region of interest" description="Disordered" evidence="1">
    <location>
        <begin position="98"/>
        <end position="127"/>
    </location>
</feature>
<dbReference type="EMBL" id="JBJUIK010000015">
    <property type="protein sequence ID" value="KAL3503120.1"/>
    <property type="molecule type" value="Genomic_DNA"/>
</dbReference>
<comment type="caution">
    <text evidence="2">The sequence shown here is derived from an EMBL/GenBank/DDBJ whole genome shotgun (WGS) entry which is preliminary data.</text>
</comment>
<name>A0ABD2Y7X3_9GENT</name>
<gene>
    <name evidence="2" type="ORF">ACH5RR_037569</name>
</gene>
<evidence type="ECO:0000256" key="1">
    <source>
        <dbReference type="SAM" id="MobiDB-lite"/>
    </source>
</evidence>
<keyword evidence="3" id="KW-1185">Reference proteome</keyword>
<dbReference type="AlphaFoldDB" id="A0ABD2Y7X3"/>
<dbReference type="Proteomes" id="UP001630127">
    <property type="component" value="Unassembled WGS sequence"/>
</dbReference>